<protein>
    <submittedName>
        <fullName evidence="8">SHOCT domain-containing protein</fullName>
    </submittedName>
</protein>
<dbReference type="EMBL" id="BAAAPU010000009">
    <property type="protein sequence ID" value="GAA1988584.1"/>
    <property type="molecule type" value="Genomic_DNA"/>
</dbReference>
<feature type="domain" description="Cardiolipin synthase N-terminal" evidence="7">
    <location>
        <begin position="17"/>
        <end position="63"/>
    </location>
</feature>
<evidence type="ECO:0000313" key="8">
    <source>
        <dbReference type="EMBL" id="GAA1988584.1"/>
    </source>
</evidence>
<evidence type="ECO:0000256" key="3">
    <source>
        <dbReference type="ARBA" id="ARBA00022692"/>
    </source>
</evidence>
<keyword evidence="3 6" id="KW-0812">Transmembrane</keyword>
<keyword evidence="9" id="KW-1185">Reference proteome</keyword>
<sequence length="128" mass="14451">MDFWSFFWLLVWSFFFVAYLIMLFHIFGDLFGDKELGGFAKVLWVVAFFVFPLLAALVYLIVRGHGMADREMARAERRMAAQSEYIRSVAATSVPASPTETLTQARSLLENGAISPEEYSAIKARALA</sequence>
<organism evidence="8 9">
    <name type="scientific">Terrabacter lapilli</name>
    <dbReference type="NCBI Taxonomy" id="436231"/>
    <lineage>
        <taxon>Bacteria</taxon>
        <taxon>Bacillati</taxon>
        <taxon>Actinomycetota</taxon>
        <taxon>Actinomycetes</taxon>
        <taxon>Micrococcales</taxon>
        <taxon>Intrasporangiaceae</taxon>
        <taxon>Terrabacter</taxon>
    </lineage>
</organism>
<feature type="transmembrane region" description="Helical" evidence="6">
    <location>
        <begin position="7"/>
        <end position="27"/>
    </location>
</feature>
<comment type="caution">
    <text evidence="8">The sequence shown here is derived from an EMBL/GenBank/DDBJ whole genome shotgun (WGS) entry which is preliminary data.</text>
</comment>
<keyword evidence="5 6" id="KW-0472">Membrane</keyword>
<accession>A0ABP5E1V5</accession>
<keyword evidence="2" id="KW-1003">Cell membrane</keyword>
<evidence type="ECO:0000256" key="5">
    <source>
        <dbReference type="ARBA" id="ARBA00023136"/>
    </source>
</evidence>
<evidence type="ECO:0000256" key="2">
    <source>
        <dbReference type="ARBA" id="ARBA00022475"/>
    </source>
</evidence>
<dbReference type="Pfam" id="PF13396">
    <property type="entry name" value="PLDc_N"/>
    <property type="match status" value="1"/>
</dbReference>
<dbReference type="Proteomes" id="UP001500013">
    <property type="component" value="Unassembled WGS sequence"/>
</dbReference>
<evidence type="ECO:0000256" key="4">
    <source>
        <dbReference type="ARBA" id="ARBA00022989"/>
    </source>
</evidence>
<evidence type="ECO:0000256" key="6">
    <source>
        <dbReference type="SAM" id="Phobius"/>
    </source>
</evidence>
<reference evidence="9" key="1">
    <citation type="journal article" date="2019" name="Int. J. Syst. Evol. Microbiol.">
        <title>The Global Catalogue of Microorganisms (GCM) 10K type strain sequencing project: providing services to taxonomists for standard genome sequencing and annotation.</title>
        <authorList>
            <consortium name="The Broad Institute Genomics Platform"/>
            <consortium name="The Broad Institute Genome Sequencing Center for Infectious Disease"/>
            <person name="Wu L."/>
            <person name="Ma J."/>
        </authorList>
    </citation>
    <scope>NUCLEOTIDE SEQUENCE [LARGE SCALE GENOMIC DNA]</scope>
    <source>
        <strain evidence="9">JCM 15628</strain>
    </source>
</reference>
<dbReference type="RefSeq" id="WP_344064926.1">
    <property type="nucleotide sequence ID" value="NZ_BAAAPU010000009.1"/>
</dbReference>
<evidence type="ECO:0000313" key="9">
    <source>
        <dbReference type="Proteomes" id="UP001500013"/>
    </source>
</evidence>
<name>A0ABP5E1V5_9MICO</name>
<comment type="subcellular location">
    <subcellularLocation>
        <location evidence="1">Cell membrane</location>
        <topology evidence="1">Multi-pass membrane protein</topology>
    </subcellularLocation>
</comment>
<keyword evidence="4 6" id="KW-1133">Transmembrane helix</keyword>
<dbReference type="InterPro" id="IPR027379">
    <property type="entry name" value="CLS_N"/>
</dbReference>
<feature type="transmembrane region" description="Helical" evidence="6">
    <location>
        <begin position="39"/>
        <end position="62"/>
    </location>
</feature>
<evidence type="ECO:0000259" key="7">
    <source>
        <dbReference type="Pfam" id="PF13396"/>
    </source>
</evidence>
<gene>
    <name evidence="8" type="ORF">GCM10009817_32690</name>
</gene>
<proteinExistence type="predicted"/>
<evidence type="ECO:0000256" key="1">
    <source>
        <dbReference type="ARBA" id="ARBA00004651"/>
    </source>
</evidence>